<dbReference type="SUPFAM" id="SSF52172">
    <property type="entry name" value="CheY-like"/>
    <property type="match status" value="1"/>
</dbReference>
<dbReference type="PANTHER" id="PTHR44591:SF3">
    <property type="entry name" value="RESPONSE REGULATORY DOMAIN-CONTAINING PROTEIN"/>
    <property type="match status" value="1"/>
</dbReference>
<evidence type="ECO:0000313" key="5">
    <source>
        <dbReference type="Proteomes" id="UP000757435"/>
    </source>
</evidence>
<accession>A0A951QAT2</accession>
<dbReference type="Pfam" id="PF00072">
    <property type="entry name" value="Response_reg"/>
    <property type="match status" value="1"/>
</dbReference>
<dbReference type="Gene3D" id="3.40.50.2300">
    <property type="match status" value="1"/>
</dbReference>
<dbReference type="InterPro" id="IPR011006">
    <property type="entry name" value="CheY-like_superfamily"/>
</dbReference>
<dbReference type="PANTHER" id="PTHR44591">
    <property type="entry name" value="STRESS RESPONSE REGULATOR PROTEIN 1"/>
    <property type="match status" value="1"/>
</dbReference>
<feature type="modified residue" description="4-aspartylphosphate" evidence="2">
    <location>
        <position position="57"/>
    </location>
</feature>
<evidence type="ECO:0000259" key="3">
    <source>
        <dbReference type="PROSITE" id="PS50110"/>
    </source>
</evidence>
<dbReference type="EMBL" id="JAHHHD010000003">
    <property type="protein sequence ID" value="MBW4657948.1"/>
    <property type="molecule type" value="Genomic_DNA"/>
</dbReference>
<evidence type="ECO:0000313" key="4">
    <source>
        <dbReference type="EMBL" id="MBW4657948.1"/>
    </source>
</evidence>
<keyword evidence="1 2" id="KW-0597">Phosphoprotein</keyword>
<dbReference type="SMART" id="SM00448">
    <property type="entry name" value="REC"/>
    <property type="match status" value="1"/>
</dbReference>
<reference evidence="4" key="2">
    <citation type="journal article" date="2022" name="Microbiol. Resour. Announc.">
        <title>Metagenome Sequencing to Explore Phylogenomics of Terrestrial Cyanobacteria.</title>
        <authorList>
            <person name="Ward R.D."/>
            <person name="Stajich J.E."/>
            <person name="Johansen J.R."/>
            <person name="Huntemann M."/>
            <person name="Clum A."/>
            <person name="Foster B."/>
            <person name="Foster B."/>
            <person name="Roux S."/>
            <person name="Palaniappan K."/>
            <person name="Varghese N."/>
            <person name="Mukherjee S."/>
            <person name="Reddy T.B.K."/>
            <person name="Daum C."/>
            <person name="Copeland A."/>
            <person name="Chen I.A."/>
            <person name="Ivanova N.N."/>
            <person name="Kyrpides N.C."/>
            <person name="Shapiro N."/>
            <person name="Eloe-Fadrosh E.A."/>
            <person name="Pietrasiak N."/>
        </authorList>
    </citation>
    <scope>NUCLEOTIDE SEQUENCE</scope>
    <source>
        <strain evidence="4">UHER 2000/2452</strain>
    </source>
</reference>
<evidence type="ECO:0000256" key="2">
    <source>
        <dbReference type="PROSITE-ProRule" id="PRU00169"/>
    </source>
</evidence>
<feature type="domain" description="Response regulatory" evidence="3">
    <location>
        <begin position="7"/>
        <end position="120"/>
    </location>
</feature>
<protein>
    <submittedName>
        <fullName evidence="4">Response regulator</fullName>
    </submittedName>
</protein>
<dbReference type="InterPro" id="IPR050595">
    <property type="entry name" value="Bact_response_regulator"/>
</dbReference>
<sequence length="124" mass="13758">MPKAPPKILILDRNRHNLTLMTQFLEKQGYQTLPVISLEEVARTLIPSNTINLALIDITGFDSSVWTVCQQLREQGIPFLVVSPRHHSAIQQASIASGAMGLLGKPLAMREFAQLIRDLLKGSE</sequence>
<dbReference type="GO" id="GO:0000160">
    <property type="term" value="P:phosphorelay signal transduction system"/>
    <property type="evidence" value="ECO:0007669"/>
    <property type="project" value="InterPro"/>
</dbReference>
<dbReference type="Proteomes" id="UP000757435">
    <property type="component" value="Unassembled WGS sequence"/>
</dbReference>
<dbReference type="InterPro" id="IPR001789">
    <property type="entry name" value="Sig_transdc_resp-reg_receiver"/>
</dbReference>
<dbReference type="AlphaFoldDB" id="A0A951QAT2"/>
<proteinExistence type="predicted"/>
<name>A0A951QAT2_9CYAN</name>
<dbReference type="PROSITE" id="PS50110">
    <property type="entry name" value="RESPONSE_REGULATORY"/>
    <property type="match status" value="1"/>
</dbReference>
<reference evidence="4" key="1">
    <citation type="submission" date="2021-05" db="EMBL/GenBank/DDBJ databases">
        <authorList>
            <person name="Pietrasiak N."/>
            <person name="Ward R."/>
            <person name="Stajich J.E."/>
            <person name="Kurbessoian T."/>
        </authorList>
    </citation>
    <scope>NUCLEOTIDE SEQUENCE</scope>
    <source>
        <strain evidence="4">UHER 2000/2452</strain>
    </source>
</reference>
<organism evidence="4 5">
    <name type="scientific">Drouetiella hepatica Uher 2000/2452</name>
    <dbReference type="NCBI Taxonomy" id="904376"/>
    <lineage>
        <taxon>Bacteria</taxon>
        <taxon>Bacillati</taxon>
        <taxon>Cyanobacteriota</taxon>
        <taxon>Cyanophyceae</taxon>
        <taxon>Oculatellales</taxon>
        <taxon>Oculatellaceae</taxon>
        <taxon>Drouetiella</taxon>
    </lineage>
</organism>
<gene>
    <name evidence="4" type="ORF">KME15_04685</name>
</gene>
<comment type="caution">
    <text evidence="4">The sequence shown here is derived from an EMBL/GenBank/DDBJ whole genome shotgun (WGS) entry which is preliminary data.</text>
</comment>
<evidence type="ECO:0000256" key="1">
    <source>
        <dbReference type="ARBA" id="ARBA00022553"/>
    </source>
</evidence>